<feature type="region of interest" description="Disordered" evidence="1">
    <location>
        <begin position="245"/>
        <end position="267"/>
    </location>
</feature>
<comment type="caution">
    <text evidence="3">The sequence shown here is derived from an EMBL/GenBank/DDBJ whole genome shotgun (WGS) entry which is preliminary data.</text>
</comment>
<gene>
    <name evidence="3" type="ORF">BIW53_15005</name>
</gene>
<dbReference type="STRING" id="327939.BIW53_15005"/>
<dbReference type="EMBL" id="MNAN01000034">
    <property type="protein sequence ID" value="OHU94383.1"/>
    <property type="molecule type" value="Genomic_DNA"/>
</dbReference>
<dbReference type="Proteomes" id="UP000180253">
    <property type="component" value="Unassembled WGS sequence"/>
</dbReference>
<evidence type="ECO:0000256" key="2">
    <source>
        <dbReference type="SAM" id="Phobius"/>
    </source>
</evidence>
<name>A0A1S1MZL4_9GAMM</name>
<feature type="transmembrane region" description="Helical" evidence="2">
    <location>
        <begin position="40"/>
        <end position="61"/>
    </location>
</feature>
<reference evidence="3 4" key="1">
    <citation type="submission" date="2016-10" db="EMBL/GenBank/DDBJ databases">
        <title>Pseudoalteromonas amylolytica sp. nov., isolated from the surface seawater.</title>
        <authorList>
            <person name="Wu Y.-H."/>
            <person name="Cheng H."/>
            <person name="Jin X.-B."/>
            <person name="Wang C.-S."/>
            <person name="Xu X.-W."/>
        </authorList>
    </citation>
    <scope>NUCLEOTIDE SEQUENCE [LARGE SCALE GENOMIC DNA]</scope>
    <source>
        <strain evidence="3 4">JCM 12483</strain>
    </source>
</reference>
<evidence type="ECO:0000313" key="3">
    <source>
        <dbReference type="EMBL" id="OHU94383.1"/>
    </source>
</evidence>
<dbReference type="AlphaFoldDB" id="A0A1S1MZL4"/>
<keyword evidence="2" id="KW-1133">Transmembrane helix</keyword>
<evidence type="ECO:0000313" key="4">
    <source>
        <dbReference type="Proteomes" id="UP000180253"/>
    </source>
</evidence>
<proteinExistence type="predicted"/>
<feature type="compositionally biased region" description="Basic and acidic residues" evidence="1">
    <location>
        <begin position="258"/>
        <end position="267"/>
    </location>
</feature>
<feature type="transmembrane region" description="Helical" evidence="2">
    <location>
        <begin position="207"/>
        <end position="228"/>
    </location>
</feature>
<keyword evidence="2" id="KW-0472">Membrane</keyword>
<keyword evidence="2" id="KW-0812">Transmembrane</keyword>
<dbReference type="RefSeq" id="WP_070992821.1">
    <property type="nucleotide sequence ID" value="NZ_CBCSHD010000009.1"/>
</dbReference>
<protein>
    <submittedName>
        <fullName evidence="3">Uncharacterized protein</fullName>
    </submittedName>
</protein>
<organism evidence="3 4">
    <name type="scientific">Pseudoalteromonas byunsanensis</name>
    <dbReference type="NCBI Taxonomy" id="327939"/>
    <lineage>
        <taxon>Bacteria</taxon>
        <taxon>Pseudomonadati</taxon>
        <taxon>Pseudomonadota</taxon>
        <taxon>Gammaproteobacteria</taxon>
        <taxon>Alteromonadales</taxon>
        <taxon>Pseudoalteromonadaceae</taxon>
        <taxon>Pseudoalteromonas</taxon>
    </lineage>
</organism>
<dbReference type="OrthoDB" id="7061236at2"/>
<sequence>MVDDLEEMEHEFSIRERNRRLHYQRAVLARIERESRKRRLYLLTALVPLLSIMMAFSLLLIEEKKFVEKTVLQSDIETIILNGGDLESIKQALRTQPTVNSLKVIISNKADYYNVDIPLSIVLSDIRVNAFRNSKKDILPIVEPIISEYEEINPFDKLQVGQKDYFENVRIKTGDIYPNIVNDVNNLADELHEKNMLVEEYLGDSKMSFWISIIAVVLSLLIGGYQIFSARPEAMKKLFLDVVDEQSSSSSKGSNKSSKTDAESAAS</sequence>
<keyword evidence="4" id="KW-1185">Reference proteome</keyword>
<feature type="compositionally biased region" description="Low complexity" evidence="1">
    <location>
        <begin position="247"/>
        <end position="257"/>
    </location>
</feature>
<evidence type="ECO:0000256" key="1">
    <source>
        <dbReference type="SAM" id="MobiDB-lite"/>
    </source>
</evidence>
<accession>A0A1S1MZL4</accession>